<dbReference type="InterPro" id="IPR036116">
    <property type="entry name" value="FN3_sf"/>
</dbReference>
<dbReference type="EMBL" id="CP054490">
    <property type="protein sequence ID" value="QKQ24430.1"/>
    <property type="molecule type" value="Genomic_DNA"/>
</dbReference>
<dbReference type="RefSeq" id="WP_174605867.1">
    <property type="nucleotide sequence ID" value="NZ_CP054490.1"/>
</dbReference>
<dbReference type="SUPFAM" id="SSF49265">
    <property type="entry name" value="Fibronectin type III"/>
    <property type="match status" value="1"/>
</dbReference>
<keyword evidence="3" id="KW-1185">Reference proteome</keyword>
<dbReference type="Gene3D" id="2.60.40.10">
    <property type="entry name" value="Immunoglobulins"/>
    <property type="match status" value="1"/>
</dbReference>
<dbReference type="KEGG" id="reo:HUE58_04730"/>
<name>A0A6N0HQA6_9GAMM</name>
<evidence type="ECO:0000313" key="2">
    <source>
        <dbReference type="EMBL" id="QKQ24430.1"/>
    </source>
</evidence>
<protein>
    <recommendedName>
        <fullName evidence="1">Fibronectin type-III domain-containing protein</fullName>
    </recommendedName>
</protein>
<sequence length="66" mass="7378">MVLKYYTVSVKDLDTGGLVLNKTNVVGTSLSVSSDLTARYKYYWNITACNDAGCSTWAEPLYFKIE</sequence>
<dbReference type="InterPro" id="IPR003961">
    <property type="entry name" value="FN3_dom"/>
</dbReference>
<dbReference type="Proteomes" id="UP000509429">
    <property type="component" value="Chromosome"/>
</dbReference>
<dbReference type="AlphaFoldDB" id="A0A6N0HQA6"/>
<dbReference type="PROSITE" id="PS50853">
    <property type="entry name" value="FN3"/>
    <property type="match status" value="1"/>
</dbReference>
<feature type="domain" description="Fibronectin type-III" evidence="1">
    <location>
        <begin position="1"/>
        <end position="66"/>
    </location>
</feature>
<accession>A0A6N0HQA6</accession>
<evidence type="ECO:0000313" key="3">
    <source>
        <dbReference type="Proteomes" id="UP000509429"/>
    </source>
</evidence>
<dbReference type="InterPro" id="IPR013783">
    <property type="entry name" value="Ig-like_fold"/>
</dbReference>
<organism evidence="2 3">
    <name type="scientific">Candidatus Ruthia endofausta</name>
    <dbReference type="NCBI Taxonomy" id="2738852"/>
    <lineage>
        <taxon>Bacteria</taxon>
        <taxon>Pseudomonadati</taxon>
        <taxon>Pseudomonadota</taxon>
        <taxon>Gammaproteobacteria</taxon>
        <taxon>Candidatus Pseudothioglobaceae</taxon>
        <taxon>Candidatus Ruthturnera</taxon>
    </lineage>
</organism>
<reference evidence="2 3" key="1">
    <citation type="submission" date="2020-05" db="EMBL/GenBank/DDBJ databases">
        <title>Horizontal transmission and recombination maintain forever young bacterial symbiont genomes.</title>
        <authorList>
            <person name="Russell S.L."/>
            <person name="Pepper-Tunick E."/>
            <person name="Svedberg J."/>
            <person name="Byrne A."/>
            <person name="Ruelas Castillo J."/>
            <person name="Vollmers C."/>
            <person name="Beinart R.A."/>
            <person name="Corbett-Detig R."/>
        </authorList>
    </citation>
    <scope>NUCLEOTIDE SEQUENCE [LARGE SCALE GENOMIC DNA]</scope>
    <source>
        <strain evidence="2">JDF_Ridge</strain>
    </source>
</reference>
<gene>
    <name evidence="2" type="ORF">HUE58_04730</name>
</gene>
<evidence type="ECO:0000259" key="1">
    <source>
        <dbReference type="PROSITE" id="PS50853"/>
    </source>
</evidence>
<proteinExistence type="predicted"/>